<feature type="compositionally biased region" description="Basic and acidic residues" evidence="12">
    <location>
        <begin position="164"/>
        <end position="177"/>
    </location>
</feature>
<dbReference type="GO" id="GO:0016125">
    <property type="term" value="P:sterol metabolic process"/>
    <property type="evidence" value="ECO:0007669"/>
    <property type="project" value="TreeGrafter"/>
</dbReference>
<evidence type="ECO:0000256" key="2">
    <source>
        <dbReference type="ARBA" id="ARBA00004174"/>
    </source>
</evidence>
<evidence type="ECO:0000256" key="5">
    <source>
        <dbReference type="ARBA" id="ARBA00022824"/>
    </source>
</evidence>
<evidence type="ECO:0000256" key="9">
    <source>
        <dbReference type="ARBA" id="ARBA00023033"/>
    </source>
</evidence>
<dbReference type="EMBL" id="JACAGB010000015">
    <property type="protein sequence ID" value="KAF6322189.1"/>
    <property type="molecule type" value="Genomic_DNA"/>
</dbReference>
<proteinExistence type="predicted"/>
<keyword evidence="10" id="KW-0443">Lipid metabolism</keyword>
<feature type="region of interest" description="Disordered" evidence="12">
    <location>
        <begin position="60"/>
        <end position="146"/>
    </location>
</feature>
<keyword evidence="4" id="KW-0479">Metal-binding</keyword>
<comment type="subcellular location">
    <subcellularLocation>
        <location evidence="3">Endoplasmic reticulum membrane</location>
        <topology evidence="3">Peripheral membrane protein</topology>
    </subcellularLocation>
    <subcellularLocation>
        <location evidence="2">Microsome membrane</location>
        <topology evidence="2">Peripheral membrane protein</topology>
    </subcellularLocation>
</comment>
<evidence type="ECO:0000256" key="3">
    <source>
        <dbReference type="ARBA" id="ARBA00004406"/>
    </source>
</evidence>
<evidence type="ECO:0000256" key="8">
    <source>
        <dbReference type="ARBA" id="ARBA00023004"/>
    </source>
</evidence>
<dbReference type="AlphaFoldDB" id="A0A7J7VAM0"/>
<keyword evidence="5" id="KW-0256">Endoplasmic reticulum</keyword>
<name>A0A7J7VAM0_PIPKU</name>
<evidence type="ECO:0000256" key="6">
    <source>
        <dbReference type="ARBA" id="ARBA00022848"/>
    </source>
</evidence>
<dbReference type="Proteomes" id="UP000558488">
    <property type="component" value="Unassembled WGS sequence"/>
</dbReference>
<feature type="region of interest" description="Disordered" evidence="12">
    <location>
        <begin position="158"/>
        <end position="198"/>
    </location>
</feature>
<comment type="caution">
    <text evidence="13">The sequence shown here is derived from an EMBL/GenBank/DDBJ whole genome shotgun (WGS) entry which is preliminary data.</text>
</comment>
<dbReference type="GO" id="GO:0016705">
    <property type="term" value="F:oxidoreductase activity, acting on paired donors, with incorporation or reduction of molecular oxygen"/>
    <property type="evidence" value="ECO:0007669"/>
    <property type="project" value="InterPro"/>
</dbReference>
<evidence type="ECO:0000256" key="10">
    <source>
        <dbReference type="ARBA" id="ARBA00023098"/>
    </source>
</evidence>
<protein>
    <submittedName>
        <fullName evidence="13">Cytochrome P450 family 26 subfamily A member 1</fullName>
    </submittedName>
</protein>
<dbReference type="PANTHER" id="PTHR24286">
    <property type="entry name" value="CYTOCHROME P450 26"/>
    <property type="match status" value="1"/>
</dbReference>
<evidence type="ECO:0000256" key="12">
    <source>
        <dbReference type="SAM" id="MobiDB-lite"/>
    </source>
</evidence>
<dbReference type="GO" id="GO:0005506">
    <property type="term" value="F:iron ion binding"/>
    <property type="evidence" value="ECO:0007669"/>
    <property type="project" value="InterPro"/>
</dbReference>
<dbReference type="SUPFAM" id="SSF48264">
    <property type="entry name" value="Cytochrome P450"/>
    <property type="match status" value="1"/>
</dbReference>
<dbReference type="GO" id="GO:0005789">
    <property type="term" value="C:endoplasmic reticulum membrane"/>
    <property type="evidence" value="ECO:0007669"/>
    <property type="project" value="UniProtKB-SubCell"/>
</dbReference>
<evidence type="ECO:0000313" key="14">
    <source>
        <dbReference type="Proteomes" id="UP000558488"/>
    </source>
</evidence>
<keyword evidence="6" id="KW-0492">Microsome</keyword>
<keyword evidence="9" id="KW-0503">Monooxygenase</keyword>
<reference evidence="13 14" key="1">
    <citation type="journal article" date="2020" name="Nature">
        <title>Six reference-quality genomes reveal evolution of bat adaptations.</title>
        <authorList>
            <person name="Jebb D."/>
            <person name="Huang Z."/>
            <person name="Pippel M."/>
            <person name="Hughes G.M."/>
            <person name="Lavrichenko K."/>
            <person name="Devanna P."/>
            <person name="Winkler S."/>
            <person name="Jermiin L.S."/>
            <person name="Skirmuntt E.C."/>
            <person name="Katzourakis A."/>
            <person name="Burkitt-Gray L."/>
            <person name="Ray D.A."/>
            <person name="Sullivan K.A.M."/>
            <person name="Roscito J.G."/>
            <person name="Kirilenko B.M."/>
            <person name="Davalos L.M."/>
            <person name="Corthals A.P."/>
            <person name="Power M.L."/>
            <person name="Jones G."/>
            <person name="Ransome R.D."/>
            <person name="Dechmann D.K.N."/>
            <person name="Locatelli A.G."/>
            <person name="Puechmaille S.J."/>
            <person name="Fedrigo O."/>
            <person name="Jarvis E.D."/>
            <person name="Hiller M."/>
            <person name="Vernes S.C."/>
            <person name="Myers E.W."/>
            <person name="Teeling E.C."/>
        </authorList>
    </citation>
    <scope>NUCLEOTIDE SEQUENCE [LARGE SCALE GENOMIC DNA]</scope>
    <source>
        <strain evidence="13">MPipKuh1</strain>
        <tissue evidence="13">Flight muscle</tissue>
    </source>
</reference>
<dbReference type="PANTHER" id="PTHR24286:SF101">
    <property type="entry name" value="CYTOCHROME P450 26A1"/>
    <property type="match status" value="1"/>
</dbReference>
<sequence length="257" mass="27753">MKRRKYGFIYKTHLFGRPTVRVMGADNVRRILLGEHRLVSVHWPASVRTILGSGCLSNLHDSSHKQRKKPGGAAVLRAGDRRGGGRLPGAVAGLRRARPPGLPAGEAPHVPHRHADPAGLRGPPDRRRGRRAAARGGLRGNDPQPLLTAHRRALQRAVPGPEGAEPHPRAHRGEHPRQGPRAAGGRGRRRGLQRRAAAADRALVGAGREAGHAGTKAIFHRAPLWGTRNHRQRSHFSDHLPGALPSCSPESARGAEE</sequence>
<keyword evidence="8" id="KW-0408">Iron</keyword>
<organism evidence="13 14">
    <name type="scientific">Pipistrellus kuhlii</name>
    <name type="common">Kuhl's pipistrelle</name>
    <dbReference type="NCBI Taxonomy" id="59472"/>
    <lineage>
        <taxon>Eukaryota</taxon>
        <taxon>Metazoa</taxon>
        <taxon>Chordata</taxon>
        <taxon>Craniata</taxon>
        <taxon>Vertebrata</taxon>
        <taxon>Euteleostomi</taxon>
        <taxon>Mammalia</taxon>
        <taxon>Eutheria</taxon>
        <taxon>Laurasiatheria</taxon>
        <taxon>Chiroptera</taxon>
        <taxon>Yangochiroptera</taxon>
        <taxon>Vespertilionidae</taxon>
        <taxon>Pipistrellus</taxon>
    </lineage>
</organism>
<feature type="region of interest" description="Disordered" evidence="12">
    <location>
        <begin position="230"/>
        <end position="257"/>
    </location>
</feature>
<dbReference type="InterPro" id="IPR036396">
    <property type="entry name" value="Cyt_P450_sf"/>
</dbReference>
<evidence type="ECO:0000313" key="13">
    <source>
        <dbReference type="EMBL" id="KAF6322189.1"/>
    </source>
</evidence>
<accession>A0A7J7VAM0</accession>
<dbReference type="Gene3D" id="1.10.630.10">
    <property type="entry name" value="Cytochrome P450"/>
    <property type="match status" value="1"/>
</dbReference>
<evidence type="ECO:0000256" key="7">
    <source>
        <dbReference type="ARBA" id="ARBA00023002"/>
    </source>
</evidence>
<evidence type="ECO:0000256" key="11">
    <source>
        <dbReference type="ARBA" id="ARBA00023136"/>
    </source>
</evidence>
<dbReference type="GO" id="GO:0020037">
    <property type="term" value="F:heme binding"/>
    <property type="evidence" value="ECO:0007669"/>
    <property type="project" value="InterPro"/>
</dbReference>
<evidence type="ECO:0000256" key="1">
    <source>
        <dbReference type="ARBA" id="ARBA00001971"/>
    </source>
</evidence>
<keyword evidence="14" id="KW-1185">Reference proteome</keyword>
<keyword evidence="7" id="KW-0560">Oxidoreductase</keyword>
<dbReference type="GO" id="GO:0004497">
    <property type="term" value="F:monooxygenase activity"/>
    <property type="evidence" value="ECO:0007669"/>
    <property type="project" value="UniProtKB-KW"/>
</dbReference>
<keyword evidence="11" id="KW-0472">Membrane</keyword>
<gene>
    <name evidence="13" type="ORF">mPipKuh1_003526</name>
</gene>
<evidence type="ECO:0000256" key="4">
    <source>
        <dbReference type="ARBA" id="ARBA00022723"/>
    </source>
</evidence>
<comment type="cofactor">
    <cofactor evidence="1">
        <name>heme</name>
        <dbReference type="ChEBI" id="CHEBI:30413"/>
    </cofactor>
</comment>